<gene>
    <name evidence="2" type="ORF">QF030_004548</name>
</gene>
<keyword evidence="3" id="KW-1185">Reference proteome</keyword>
<reference evidence="2 3" key="1">
    <citation type="submission" date="2023-07" db="EMBL/GenBank/DDBJ databases">
        <title>Comparative genomics of wheat-associated soil bacteria to identify genetic determinants of phenazine resistance.</title>
        <authorList>
            <person name="Mouncey N."/>
        </authorList>
    </citation>
    <scope>NUCLEOTIDE SEQUENCE [LARGE SCALE GENOMIC DNA]</scope>
    <source>
        <strain evidence="2 3">B2I6</strain>
    </source>
</reference>
<name>A0ABU0NVB1_STRRH</name>
<evidence type="ECO:0000256" key="1">
    <source>
        <dbReference type="SAM" id="SignalP"/>
    </source>
</evidence>
<dbReference type="RefSeq" id="WP_307164484.1">
    <property type="nucleotide sequence ID" value="NZ_JAUSWV010000002.1"/>
</dbReference>
<sequence>MKARFGVRRGTALVAALLVAVIALILPGSAAARTDDGPTHSDHWGVIARNTIGSPVAELRNGPYGPFGTTGAAARPPYGRGSLGIEVADDSTTLTPPSEKVDFGNEVDFFGKQVLGLRRVGFHVFQTGENVGYGGPTNMPNIRFEIDPNVTSTDDYSTLVWVPTASPVTNGWSPFLDATRTGYWYLTGGETACTQAARCTFAQLKTSFTAVNARPTVYTVAVGKGRDFMWIGAIDGLRLNDYVYDFERDGVKVLRAK</sequence>
<accession>A0ABU0NVB1</accession>
<evidence type="ECO:0000313" key="2">
    <source>
        <dbReference type="EMBL" id="MDQ0582370.1"/>
    </source>
</evidence>
<evidence type="ECO:0000313" key="3">
    <source>
        <dbReference type="Proteomes" id="UP001230654"/>
    </source>
</evidence>
<dbReference type="EMBL" id="JAUSWV010000002">
    <property type="protein sequence ID" value="MDQ0582370.1"/>
    <property type="molecule type" value="Genomic_DNA"/>
</dbReference>
<feature type="chain" id="PRO_5046431688" evidence="1">
    <location>
        <begin position="33"/>
        <end position="257"/>
    </location>
</feature>
<proteinExistence type="predicted"/>
<protein>
    <submittedName>
        <fullName evidence="2">Uncharacterized protein</fullName>
    </submittedName>
</protein>
<feature type="signal peptide" evidence="1">
    <location>
        <begin position="1"/>
        <end position="32"/>
    </location>
</feature>
<keyword evidence="1" id="KW-0732">Signal</keyword>
<dbReference type="Proteomes" id="UP001230654">
    <property type="component" value="Unassembled WGS sequence"/>
</dbReference>
<comment type="caution">
    <text evidence="2">The sequence shown here is derived from an EMBL/GenBank/DDBJ whole genome shotgun (WGS) entry which is preliminary data.</text>
</comment>
<organism evidence="2 3">
    <name type="scientific">Streptomyces rishiriensis</name>
    <dbReference type="NCBI Taxonomy" id="68264"/>
    <lineage>
        <taxon>Bacteria</taxon>
        <taxon>Bacillati</taxon>
        <taxon>Actinomycetota</taxon>
        <taxon>Actinomycetes</taxon>
        <taxon>Kitasatosporales</taxon>
        <taxon>Streptomycetaceae</taxon>
        <taxon>Streptomyces</taxon>
    </lineage>
</organism>